<organism evidence="1 2">
    <name type="scientific">Dyadobacter luticola</name>
    <dbReference type="NCBI Taxonomy" id="1979387"/>
    <lineage>
        <taxon>Bacteria</taxon>
        <taxon>Pseudomonadati</taxon>
        <taxon>Bacteroidota</taxon>
        <taxon>Cytophagia</taxon>
        <taxon>Cytophagales</taxon>
        <taxon>Spirosomataceae</taxon>
        <taxon>Dyadobacter</taxon>
    </lineage>
</organism>
<evidence type="ECO:0000313" key="1">
    <source>
        <dbReference type="EMBL" id="TLV03682.1"/>
    </source>
</evidence>
<reference evidence="1 2" key="1">
    <citation type="submission" date="2019-05" db="EMBL/GenBank/DDBJ databases">
        <authorList>
            <person name="Qu J.-H."/>
        </authorList>
    </citation>
    <scope>NUCLEOTIDE SEQUENCE [LARGE SCALE GENOMIC DNA]</scope>
    <source>
        <strain evidence="1 2">T17</strain>
    </source>
</reference>
<gene>
    <name evidence="1" type="ORF">FEN17_08795</name>
</gene>
<evidence type="ECO:0008006" key="3">
    <source>
        <dbReference type="Google" id="ProtNLM"/>
    </source>
</evidence>
<dbReference type="Proteomes" id="UP000306402">
    <property type="component" value="Unassembled WGS sequence"/>
</dbReference>
<proteinExistence type="predicted"/>
<dbReference type="AlphaFoldDB" id="A0A5R9L529"/>
<sequence>MKTSLPIFLLLLMLFSCKDKSVSAVEICGVRDPVRNLKWLSDKVEETKKNKEDEFMEIVAVKVKGETIINYHMMYMSCIGCYGFHCDGTPLDMTTLSQAELQEYQKNIWEESGKKIVLWPEK</sequence>
<dbReference type="EMBL" id="VCEJ01000002">
    <property type="protein sequence ID" value="TLV03682.1"/>
    <property type="molecule type" value="Genomic_DNA"/>
</dbReference>
<dbReference type="OrthoDB" id="1098690at2"/>
<evidence type="ECO:0000313" key="2">
    <source>
        <dbReference type="Proteomes" id="UP000306402"/>
    </source>
</evidence>
<name>A0A5R9L529_9BACT</name>
<comment type="caution">
    <text evidence="1">The sequence shown here is derived from an EMBL/GenBank/DDBJ whole genome shotgun (WGS) entry which is preliminary data.</text>
</comment>
<protein>
    <recommendedName>
        <fullName evidence="3">Lipoprotein</fullName>
    </recommendedName>
</protein>
<dbReference type="PROSITE" id="PS51257">
    <property type="entry name" value="PROKAR_LIPOPROTEIN"/>
    <property type="match status" value="1"/>
</dbReference>
<accession>A0A5R9L529</accession>
<keyword evidence="2" id="KW-1185">Reference proteome</keyword>
<dbReference type="RefSeq" id="WP_138364891.1">
    <property type="nucleotide sequence ID" value="NZ_VCEJ01000002.1"/>
</dbReference>